<dbReference type="EMBL" id="JAOVZV010000022">
    <property type="protein sequence ID" value="MCX8534351.1"/>
    <property type="molecule type" value="Genomic_DNA"/>
</dbReference>
<comment type="caution">
    <text evidence="1">The sequence shown here is derived from an EMBL/GenBank/DDBJ whole genome shotgun (WGS) entry which is preliminary data.</text>
</comment>
<keyword evidence="1" id="KW-0540">Nuclease</keyword>
<evidence type="ECO:0000313" key="2">
    <source>
        <dbReference type="Proteomes" id="UP001070176"/>
    </source>
</evidence>
<evidence type="ECO:0000313" key="1">
    <source>
        <dbReference type="EMBL" id="MCX8534351.1"/>
    </source>
</evidence>
<protein>
    <submittedName>
        <fullName evidence="1">HNH endonuclease</fullName>
    </submittedName>
</protein>
<proteinExistence type="predicted"/>
<dbReference type="GO" id="GO:0004519">
    <property type="term" value="F:endonuclease activity"/>
    <property type="evidence" value="ECO:0007669"/>
    <property type="project" value="UniProtKB-KW"/>
</dbReference>
<accession>A0ABT3Y8P6</accession>
<organism evidence="1 2">
    <name type="scientific">Chryseobacterium luquanense</name>
    <dbReference type="NCBI Taxonomy" id="2983766"/>
    <lineage>
        <taxon>Bacteria</taxon>
        <taxon>Pseudomonadati</taxon>
        <taxon>Bacteroidota</taxon>
        <taxon>Flavobacteriia</taxon>
        <taxon>Flavobacteriales</taxon>
        <taxon>Weeksellaceae</taxon>
        <taxon>Chryseobacterium group</taxon>
        <taxon>Chryseobacterium</taxon>
    </lineage>
</organism>
<reference evidence="1" key="1">
    <citation type="submission" date="2022-10" db="EMBL/GenBank/DDBJ databases">
        <title>Chryseobacterium sp. nov., a novel bacterial species.</title>
        <authorList>
            <person name="Cao Y."/>
        </authorList>
    </citation>
    <scope>NUCLEOTIDE SEQUENCE</scope>
    <source>
        <strain evidence="1">KC 927</strain>
    </source>
</reference>
<keyword evidence="1" id="KW-0378">Hydrolase</keyword>
<name>A0ABT3Y8P6_9FLAO</name>
<sequence>MYIDENNFLTLEDAPPKSLGGRPNTLTCKKCNNEAGEKIDFHLAERMKELDNKLFLPNTEFKALTNIDGVTLRTTISIDEKGEMSIFHSAKNNNPKILNPIMEKVGKDKIIDFNFLKSRVIPENLEYSILKTAFIILFQKTGYSLIIDKSYDLIREQISNPTKRIYPENFWGYNTNKMKPGLYFVMNKGLECVMIVFDLISEKSKRSFTALLPLPNIELDKIITQINNTISISKEIELKIYDGNSDDYINNLNSINKLMSWAYKR</sequence>
<dbReference type="Proteomes" id="UP001070176">
    <property type="component" value="Unassembled WGS sequence"/>
</dbReference>
<gene>
    <name evidence="1" type="ORF">OEA66_18555</name>
</gene>
<keyword evidence="2" id="KW-1185">Reference proteome</keyword>
<keyword evidence="1" id="KW-0255">Endonuclease</keyword>